<gene>
    <name evidence="9" type="ORF">JY651_26015</name>
</gene>
<dbReference type="PANTHER" id="PTHR23513:SF18">
    <property type="entry name" value="INTEGRAL MEMBRANE PROTEIN"/>
    <property type="match status" value="1"/>
</dbReference>
<proteinExistence type="predicted"/>
<dbReference type="InterPro" id="IPR011701">
    <property type="entry name" value="MFS"/>
</dbReference>
<evidence type="ECO:0000256" key="3">
    <source>
        <dbReference type="ARBA" id="ARBA00022692"/>
    </source>
</evidence>
<feature type="transmembrane region" description="Helical" evidence="7">
    <location>
        <begin position="395"/>
        <end position="415"/>
    </location>
</feature>
<dbReference type="EMBL" id="CP071090">
    <property type="protein sequence ID" value="QSQ18816.1"/>
    <property type="molecule type" value="Genomic_DNA"/>
</dbReference>
<feature type="region of interest" description="Disordered" evidence="6">
    <location>
        <begin position="425"/>
        <end position="460"/>
    </location>
</feature>
<feature type="transmembrane region" description="Helical" evidence="7">
    <location>
        <begin position="69"/>
        <end position="88"/>
    </location>
</feature>
<accession>A0ABX7NK36</accession>
<feature type="transmembrane region" description="Helical" evidence="7">
    <location>
        <begin position="307"/>
        <end position="328"/>
    </location>
</feature>
<evidence type="ECO:0000256" key="2">
    <source>
        <dbReference type="ARBA" id="ARBA00022475"/>
    </source>
</evidence>
<dbReference type="PROSITE" id="PS50850">
    <property type="entry name" value="MFS"/>
    <property type="match status" value="1"/>
</dbReference>
<organism evidence="9 10">
    <name type="scientific">Pyxidicoccus parkwayensis</name>
    <dbReference type="NCBI Taxonomy" id="2813578"/>
    <lineage>
        <taxon>Bacteria</taxon>
        <taxon>Pseudomonadati</taxon>
        <taxon>Myxococcota</taxon>
        <taxon>Myxococcia</taxon>
        <taxon>Myxococcales</taxon>
        <taxon>Cystobacterineae</taxon>
        <taxon>Myxococcaceae</taxon>
        <taxon>Pyxidicoccus</taxon>
    </lineage>
</organism>
<dbReference type="CDD" id="cd06173">
    <property type="entry name" value="MFS_MefA_like"/>
    <property type="match status" value="1"/>
</dbReference>
<keyword evidence="4 7" id="KW-1133">Transmembrane helix</keyword>
<dbReference type="Proteomes" id="UP000662747">
    <property type="component" value="Chromosome"/>
</dbReference>
<feature type="transmembrane region" description="Helical" evidence="7">
    <location>
        <begin position="253"/>
        <end position="275"/>
    </location>
</feature>
<evidence type="ECO:0000259" key="8">
    <source>
        <dbReference type="PROSITE" id="PS50850"/>
    </source>
</evidence>
<dbReference type="InterPro" id="IPR036259">
    <property type="entry name" value="MFS_trans_sf"/>
</dbReference>
<feature type="transmembrane region" description="Helical" evidence="7">
    <location>
        <begin position="220"/>
        <end position="241"/>
    </location>
</feature>
<keyword evidence="2" id="KW-1003">Cell membrane</keyword>
<keyword evidence="10" id="KW-1185">Reference proteome</keyword>
<evidence type="ECO:0000256" key="7">
    <source>
        <dbReference type="SAM" id="Phobius"/>
    </source>
</evidence>
<keyword evidence="3 7" id="KW-0812">Transmembrane</keyword>
<feature type="transmembrane region" description="Helical" evidence="7">
    <location>
        <begin position="282"/>
        <end position="301"/>
    </location>
</feature>
<sequence length="460" mass="48787">MRTFGTVWLGQFISTLGSSLTTFALGAYVYQTSGSVTGFALVSFFGLLPTVLLSPLAGVLADRWDRRKLMLLGDMGAALGIFLIWALFAGEKAGLWTIKIWYFYGPLLIGSSFSTMCFPAWTATVPLLVPRKHLGRASGMAELSAAISQIAGPIIATALLGFIGLQGILLVDAISYFFAIAALFIVRFPTPPRDAARAGRRSLRADIVEGWHFIRERRGLIGLMAFVTITGFIVSMVMLLINPLVLAFTDIDHLKWIATSAGVGMLTGGVVTSIWGGPQRRILGIAALSTMSGFILLLAALPPSVPLIAVSAAVFVFTFPLTSACNQFIWQTKVPPELQGRVAALRRVVFQAMALSVSLVGGVLADKVFEPLMAHDGALAGSVGRVIGTGQGRGVALMFLILSVLVLVNVAVMLMSPRTRNVESELPDALPAHPRIPTVPTPAPADVAAAPRLATGSSES</sequence>
<dbReference type="RefSeq" id="WP_206720404.1">
    <property type="nucleotide sequence ID" value="NZ_CP071090.1"/>
</dbReference>
<feature type="transmembrane region" description="Helical" evidence="7">
    <location>
        <begin position="7"/>
        <end position="30"/>
    </location>
</feature>
<dbReference type="Gene3D" id="1.20.1250.20">
    <property type="entry name" value="MFS general substrate transporter like domains"/>
    <property type="match status" value="1"/>
</dbReference>
<feature type="domain" description="Major facilitator superfamily (MFS) profile" evidence="8">
    <location>
        <begin position="3"/>
        <end position="420"/>
    </location>
</feature>
<keyword evidence="5 7" id="KW-0472">Membrane</keyword>
<evidence type="ECO:0000313" key="9">
    <source>
        <dbReference type="EMBL" id="QSQ18816.1"/>
    </source>
</evidence>
<feature type="transmembrane region" description="Helical" evidence="7">
    <location>
        <begin position="36"/>
        <end position="57"/>
    </location>
</feature>
<dbReference type="InterPro" id="IPR020846">
    <property type="entry name" value="MFS_dom"/>
</dbReference>
<feature type="transmembrane region" description="Helical" evidence="7">
    <location>
        <begin position="348"/>
        <end position="365"/>
    </location>
</feature>
<name>A0ABX7NK36_9BACT</name>
<dbReference type="Pfam" id="PF07690">
    <property type="entry name" value="MFS_1"/>
    <property type="match status" value="1"/>
</dbReference>
<protein>
    <submittedName>
        <fullName evidence="9">MFS transporter</fullName>
    </submittedName>
</protein>
<feature type="transmembrane region" description="Helical" evidence="7">
    <location>
        <begin position="100"/>
        <end position="129"/>
    </location>
</feature>
<evidence type="ECO:0000256" key="1">
    <source>
        <dbReference type="ARBA" id="ARBA00004651"/>
    </source>
</evidence>
<evidence type="ECO:0000256" key="6">
    <source>
        <dbReference type="SAM" id="MobiDB-lite"/>
    </source>
</evidence>
<dbReference type="PANTHER" id="PTHR23513">
    <property type="entry name" value="INTEGRAL MEMBRANE EFFLUX PROTEIN-RELATED"/>
    <property type="match status" value="1"/>
</dbReference>
<comment type="subcellular location">
    <subcellularLocation>
        <location evidence="1">Cell membrane</location>
        <topology evidence="1">Multi-pass membrane protein</topology>
    </subcellularLocation>
</comment>
<evidence type="ECO:0000256" key="4">
    <source>
        <dbReference type="ARBA" id="ARBA00022989"/>
    </source>
</evidence>
<feature type="transmembrane region" description="Helical" evidence="7">
    <location>
        <begin position="169"/>
        <end position="188"/>
    </location>
</feature>
<evidence type="ECO:0000256" key="5">
    <source>
        <dbReference type="ARBA" id="ARBA00023136"/>
    </source>
</evidence>
<feature type="transmembrane region" description="Helical" evidence="7">
    <location>
        <begin position="141"/>
        <end position="163"/>
    </location>
</feature>
<evidence type="ECO:0000313" key="10">
    <source>
        <dbReference type="Proteomes" id="UP000662747"/>
    </source>
</evidence>
<dbReference type="SUPFAM" id="SSF103473">
    <property type="entry name" value="MFS general substrate transporter"/>
    <property type="match status" value="1"/>
</dbReference>
<reference evidence="9 10" key="1">
    <citation type="submission" date="2021-02" db="EMBL/GenBank/DDBJ databases">
        <title>De Novo genome assembly of isolated myxobacteria.</title>
        <authorList>
            <person name="Stevens D.C."/>
        </authorList>
    </citation>
    <scope>NUCLEOTIDE SEQUENCE [LARGE SCALE GENOMIC DNA]</scope>
    <source>
        <strain evidence="10">SCPEA02</strain>
    </source>
</reference>